<feature type="compositionally biased region" description="Basic residues" evidence="1">
    <location>
        <begin position="435"/>
        <end position="446"/>
    </location>
</feature>
<dbReference type="PANTHER" id="PTHR35982:SF1">
    <property type="entry name" value="SPIROCYCLASE, AVEC FAMILY"/>
    <property type="match status" value="1"/>
</dbReference>
<feature type="transmembrane region" description="Helical" evidence="2">
    <location>
        <begin position="67"/>
        <end position="87"/>
    </location>
</feature>
<evidence type="ECO:0000259" key="3">
    <source>
        <dbReference type="Pfam" id="PF25085"/>
    </source>
</evidence>
<evidence type="ECO:0000256" key="1">
    <source>
        <dbReference type="SAM" id="MobiDB-lite"/>
    </source>
</evidence>
<gene>
    <name evidence="4" type="ORF">EVOR1521_LOCUS7078</name>
</gene>
<evidence type="ECO:0000313" key="4">
    <source>
        <dbReference type="EMBL" id="CAJ1378572.1"/>
    </source>
</evidence>
<feature type="transmembrane region" description="Helical" evidence="2">
    <location>
        <begin position="107"/>
        <end position="128"/>
    </location>
</feature>
<feature type="transmembrane region" description="Helical" evidence="2">
    <location>
        <begin position="386"/>
        <end position="405"/>
    </location>
</feature>
<feature type="compositionally biased region" description="Polar residues" evidence="1">
    <location>
        <begin position="417"/>
        <end position="426"/>
    </location>
</feature>
<feature type="transmembrane region" description="Helical" evidence="2">
    <location>
        <begin position="135"/>
        <end position="153"/>
    </location>
</feature>
<name>A0AA36MTM9_9DINO</name>
<feature type="transmembrane region" description="Helical" evidence="2">
    <location>
        <begin position="212"/>
        <end position="234"/>
    </location>
</feature>
<dbReference type="Proteomes" id="UP001178507">
    <property type="component" value="Unassembled WGS sequence"/>
</dbReference>
<feature type="domain" description="DUF7802" evidence="3">
    <location>
        <begin position="22"/>
        <end position="395"/>
    </location>
</feature>
<sequence>MDMLSLLMDHFREYDKWPWQRFSSLERQLGDHPSFVLAEVLFISLSCFAFLHAACESNPKEGRRLMLIWFATFIVGTVNDYIFMLLPVVDNFWQAQGLVMLTPRMPLYIPCVYNAFMYWPTVSAARVFYHARQSALAEAGLAGLLAVIFYAPYDMCGARFLWWSWHETDPGVALRWLGVPGGSTAWTITFTFCFSLLLRLGSDCGWSQTKTLALACWSTPLMLVVLNLCTVIGLDRIGMPGPQTVLAAAVCCIALVVAAPKLKAWPERKANPLNGPEHWSVRTAMCTYFMTLILVGLLFSPEKQVSTGVHQQFGPCDATDVDLMGYERKRYICRDRFPSAYFHFNCTASLEASGRWARVAPEEGMRDGVSSWYTICGQPHADFRSWLGGLLLLCAAGTLLFVLAMSSKVSPDEVPALSTSESQMTQEAAAEKLRQRSRTSTPRKGK</sequence>
<comment type="caution">
    <text evidence="4">The sequence shown here is derived from an EMBL/GenBank/DDBJ whole genome shotgun (WGS) entry which is preliminary data.</text>
</comment>
<keyword evidence="2" id="KW-0472">Membrane</keyword>
<feature type="transmembrane region" description="Helical" evidence="2">
    <location>
        <begin position="35"/>
        <end position="55"/>
    </location>
</feature>
<accession>A0AA36MTM9</accession>
<dbReference type="Pfam" id="PF25085">
    <property type="entry name" value="DUF7802"/>
    <property type="match status" value="1"/>
</dbReference>
<proteinExistence type="predicted"/>
<keyword evidence="2" id="KW-1133">Transmembrane helix</keyword>
<feature type="transmembrane region" description="Helical" evidence="2">
    <location>
        <begin position="173"/>
        <end position="200"/>
    </location>
</feature>
<dbReference type="EMBL" id="CAUJNA010000554">
    <property type="protein sequence ID" value="CAJ1378572.1"/>
    <property type="molecule type" value="Genomic_DNA"/>
</dbReference>
<protein>
    <recommendedName>
        <fullName evidence="3">DUF7802 domain-containing protein</fullName>
    </recommendedName>
</protein>
<keyword evidence="2" id="KW-0812">Transmembrane</keyword>
<dbReference type="AlphaFoldDB" id="A0AA36MTM9"/>
<keyword evidence="5" id="KW-1185">Reference proteome</keyword>
<dbReference type="InterPro" id="IPR056704">
    <property type="entry name" value="DUF7802"/>
</dbReference>
<dbReference type="PANTHER" id="PTHR35982">
    <property type="entry name" value="AGAP005361-PA"/>
    <property type="match status" value="1"/>
</dbReference>
<evidence type="ECO:0000256" key="2">
    <source>
        <dbReference type="SAM" id="Phobius"/>
    </source>
</evidence>
<feature type="region of interest" description="Disordered" evidence="1">
    <location>
        <begin position="413"/>
        <end position="446"/>
    </location>
</feature>
<feature type="transmembrane region" description="Helical" evidence="2">
    <location>
        <begin position="279"/>
        <end position="299"/>
    </location>
</feature>
<organism evidence="4 5">
    <name type="scientific">Effrenium voratum</name>
    <dbReference type="NCBI Taxonomy" id="2562239"/>
    <lineage>
        <taxon>Eukaryota</taxon>
        <taxon>Sar</taxon>
        <taxon>Alveolata</taxon>
        <taxon>Dinophyceae</taxon>
        <taxon>Suessiales</taxon>
        <taxon>Symbiodiniaceae</taxon>
        <taxon>Effrenium</taxon>
    </lineage>
</organism>
<reference evidence="4" key="1">
    <citation type="submission" date="2023-08" db="EMBL/GenBank/DDBJ databases">
        <authorList>
            <person name="Chen Y."/>
            <person name="Shah S."/>
            <person name="Dougan E. K."/>
            <person name="Thang M."/>
            <person name="Chan C."/>
        </authorList>
    </citation>
    <scope>NUCLEOTIDE SEQUENCE</scope>
</reference>
<evidence type="ECO:0000313" key="5">
    <source>
        <dbReference type="Proteomes" id="UP001178507"/>
    </source>
</evidence>